<evidence type="ECO:0000256" key="5">
    <source>
        <dbReference type="SAM" id="Coils"/>
    </source>
</evidence>
<keyword evidence="2" id="KW-0416">Keratin</keyword>
<keyword evidence="1" id="KW-0597">Phosphoprotein</keyword>
<dbReference type="PROSITE" id="PS51842">
    <property type="entry name" value="IF_ROD_2"/>
    <property type="match status" value="1"/>
</dbReference>
<keyword evidence="8" id="KW-1185">Reference proteome</keyword>
<dbReference type="PRINTS" id="PR01248">
    <property type="entry name" value="TYPE1KERATIN"/>
</dbReference>
<dbReference type="SMART" id="SM01391">
    <property type="entry name" value="Filament"/>
    <property type="match status" value="1"/>
</dbReference>
<keyword evidence="3" id="KW-0403">Intermediate filament</keyword>
<keyword evidence="4 5" id="KW-0175">Coiled coil</keyword>
<proteinExistence type="predicted"/>
<name>A0ABQ9U6G9_SAGOE</name>
<evidence type="ECO:0000256" key="2">
    <source>
        <dbReference type="ARBA" id="ARBA00022744"/>
    </source>
</evidence>
<dbReference type="PANTHER" id="PTHR23239">
    <property type="entry name" value="INTERMEDIATE FILAMENT"/>
    <property type="match status" value="1"/>
</dbReference>
<comment type="caution">
    <text evidence="7">The sequence shown here is derived from an EMBL/GenBank/DDBJ whole genome shotgun (WGS) entry which is preliminary data.</text>
</comment>
<evidence type="ECO:0000256" key="1">
    <source>
        <dbReference type="ARBA" id="ARBA00022553"/>
    </source>
</evidence>
<dbReference type="SUPFAM" id="SSF64593">
    <property type="entry name" value="Intermediate filament protein, coiled coil region"/>
    <property type="match status" value="1"/>
</dbReference>
<accession>A0ABQ9U6G9</accession>
<dbReference type="InterPro" id="IPR039008">
    <property type="entry name" value="IF_rod_dom"/>
</dbReference>
<dbReference type="Pfam" id="PF00038">
    <property type="entry name" value="Filament"/>
    <property type="match status" value="1"/>
</dbReference>
<feature type="domain" description="IF rod" evidence="6">
    <location>
        <begin position="49"/>
        <end position="211"/>
    </location>
</feature>
<evidence type="ECO:0000259" key="6">
    <source>
        <dbReference type="PROSITE" id="PS51842"/>
    </source>
</evidence>
<evidence type="ECO:0000256" key="4">
    <source>
        <dbReference type="ARBA" id="ARBA00023054"/>
    </source>
</evidence>
<sequence length="211" mass="23382">MASICAGAGGSGSWNSVTCSNSFPGGMESGGLAAGMVRGLVRLGGIQNEKDIMQSLNDPLASYLDRVRGLETENWQLENKIQKHLEKKEDQVRDWSHYFKTIEDLRAQTFANTVDDAYILLQIDSAYLAVDDFIVKYETELAMRQSVDSDIHGLHKVIDDTNKNHKEEVKDLQAQIASSGLTTEVDASKSQDLTKIVVDNQAQCDELAWKN</sequence>
<organism evidence="7 8">
    <name type="scientific">Saguinus oedipus</name>
    <name type="common">Cotton-top tamarin</name>
    <name type="synonym">Oedipomidas oedipus</name>
    <dbReference type="NCBI Taxonomy" id="9490"/>
    <lineage>
        <taxon>Eukaryota</taxon>
        <taxon>Metazoa</taxon>
        <taxon>Chordata</taxon>
        <taxon>Craniata</taxon>
        <taxon>Vertebrata</taxon>
        <taxon>Euteleostomi</taxon>
        <taxon>Mammalia</taxon>
        <taxon>Eutheria</taxon>
        <taxon>Euarchontoglires</taxon>
        <taxon>Primates</taxon>
        <taxon>Haplorrhini</taxon>
        <taxon>Platyrrhini</taxon>
        <taxon>Cebidae</taxon>
        <taxon>Callitrichinae</taxon>
        <taxon>Saguinus</taxon>
    </lineage>
</organism>
<evidence type="ECO:0000313" key="8">
    <source>
        <dbReference type="Proteomes" id="UP001266305"/>
    </source>
</evidence>
<dbReference type="Gene3D" id="1.20.5.1160">
    <property type="entry name" value="Vasodilator-stimulated phosphoprotein"/>
    <property type="match status" value="1"/>
</dbReference>
<dbReference type="EMBL" id="JASSZA010000015">
    <property type="protein sequence ID" value="KAK2092652.1"/>
    <property type="molecule type" value="Genomic_DNA"/>
</dbReference>
<dbReference type="PANTHER" id="PTHR23239:SF349">
    <property type="entry name" value="KERATIN, TYPE I CYTOSKELETAL 18"/>
    <property type="match status" value="1"/>
</dbReference>
<reference evidence="7 8" key="1">
    <citation type="submission" date="2023-05" db="EMBL/GenBank/DDBJ databases">
        <title>B98-5 Cell Line De Novo Hybrid Assembly: An Optical Mapping Approach.</title>
        <authorList>
            <person name="Kananen K."/>
            <person name="Auerbach J.A."/>
            <person name="Kautto E."/>
            <person name="Blachly J.S."/>
        </authorList>
    </citation>
    <scope>NUCLEOTIDE SEQUENCE [LARGE SCALE GENOMIC DNA]</scope>
    <source>
        <strain evidence="7">B95-8</strain>
        <tissue evidence="7">Cell line</tissue>
    </source>
</reference>
<protein>
    <submittedName>
        <fullName evidence="7">Keratin, type I cytoskeletal 18</fullName>
    </submittedName>
</protein>
<feature type="coiled-coil region" evidence="5">
    <location>
        <begin position="60"/>
        <end position="87"/>
    </location>
</feature>
<gene>
    <name evidence="7" type="primary">KRT18_94</name>
    <name evidence="7" type="ORF">P7K49_029181</name>
</gene>
<evidence type="ECO:0000256" key="3">
    <source>
        <dbReference type="ARBA" id="ARBA00022754"/>
    </source>
</evidence>
<dbReference type="Proteomes" id="UP001266305">
    <property type="component" value="Unassembled WGS sequence"/>
</dbReference>
<dbReference type="InterPro" id="IPR002957">
    <property type="entry name" value="Keratin_I"/>
</dbReference>
<evidence type="ECO:0000313" key="7">
    <source>
        <dbReference type="EMBL" id="KAK2092652.1"/>
    </source>
</evidence>